<dbReference type="SUPFAM" id="SSF51556">
    <property type="entry name" value="Metallo-dependent hydrolases"/>
    <property type="match status" value="1"/>
</dbReference>
<dbReference type="Pfam" id="PF07969">
    <property type="entry name" value="Amidohydro_3"/>
    <property type="match status" value="1"/>
</dbReference>
<comment type="caution">
    <text evidence="2">The sequence shown here is derived from an EMBL/GenBank/DDBJ whole genome shotgun (WGS) entry which is preliminary data.</text>
</comment>
<gene>
    <name evidence="2" type="ORF">CCR87_15045</name>
</gene>
<dbReference type="PANTHER" id="PTHR22642">
    <property type="entry name" value="IMIDAZOLONEPROPIONASE"/>
    <property type="match status" value="1"/>
</dbReference>
<sequence>MIENARPMGRGVPPGADTLALRDGRILAVGAADALAHLAGPGTRRLDAAGNTVIPGIIDSHVHADRHAIRLQRWIDVSPAVTPDRPALLARLRAAVAAARPGPDGRAPWIAAYRWDDNRSGGYPDIADLDAVSRDIPILVLRTDNHLAVVNSAAFARVGLGPDVADPPFGRFDRAPGTGRLTGLVRESAMQIFLSDAQADDTVADFETGLQMVYADWVRHGITSIQNSLTGARPMRAMQNLAARGGLTIRTGIIASGREDGLIEALVASAVQSGLGDDWLRLIGVEWCPDCSTSGRTAAYYDPYVGTPVEGEPVPNTGMLLYEAEDLNARAAAAHAAGLQVMIEGVGDRGIDFALDAIEHALRLAPRADHRMRVEHCCNVTPAIAARLKSLGVIASSATGFMYELGGAYVRNRGAEAMAHMWPHRTMIDAGIPAPGHSDAMIVGPNPFEAIWSMVNRRSLSGADLDATQAVTVAEAIDAYTFLGAYAGREEGAKGTLEAGKLADIALLDRDIAACDPMDLRAVTVHQTLIGGAVVHSA</sequence>
<dbReference type="SUPFAM" id="SSF51338">
    <property type="entry name" value="Composite domain of metallo-dependent hydrolases"/>
    <property type="match status" value="1"/>
</dbReference>
<dbReference type="GO" id="GO:0016810">
    <property type="term" value="F:hydrolase activity, acting on carbon-nitrogen (but not peptide) bonds"/>
    <property type="evidence" value="ECO:0007669"/>
    <property type="project" value="InterPro"/>
</dbReference>
<organism evidence="2 3">
    <name type="scientific">Rhodobaculum claviforme</name>
    <dbReference type="NCBI Taxonomy" id="1549854"/>
    <lineage>
        <taxon>Bacteria</taxon>
        <taxon>Pseudomonadati</taxon>
        <taxon>Pseudomonadota</taxon>
        <taxon>Alphaproteobacteria</taxon>
        <taxon>Rhodobacterales</taxon>
        <taxon>Paracoccaceae</taxon>
        <taxon>Rhodobaculum</taxon>
    </lineage>
</organism>
<reference evidence="2" key="1">
    <citation type="submission" date="2017-05" db="EMBL/GenBank/DDBJ databases">
        <authorList>
            <person name="Imhoff J.F."/>
            <person name="Rahn T."/>
            <person name="Kuenzel S."/>
            <person name="Neulinger S.C."/>
        </authorList>
    </citation>
    <scope>NUCLEOTIDE SEQUENCE</scope>
    <source>
        <strain evidence="2">LMG 28126</strain>
    </source>
</reference>
<evidence type="ECO:0000259" key="1">
    <source>
        <dbReference type="Pfam" id="PF07969"/>
    </source>
</evidence>
<dbReference type="Gene3D" id="2.30.40.10">
    <property type="entry name" value="Urease, subunit C, domain 1"/>
    <property type="match status" value="1"/>
</dbReference>
<proteinExistence type="predicted"/>
<dbReference type="InterPro" id="IPR011059">
    <property type="entry name" value="Metal-dep_hydrolase_composite"/>
</dbReference>
<dbReference type="Proteomes" id="UP000706333">
    <property type="component" value="Unassembled WGS sequence"/>
</dbReference>
<feature type="domain" description="Amidohydrolase 3" evidence="1">
    <location>
        <begin position="47"/>
        <end position="536"/>
    </location>
</feature>
<dbReference type="InterPro" id="IPR032466">
    <property type="entry name" value="Metal_Hydrolase"/>
</dbReference>
<keyword evidence="3" id="KW-1185">Reference proteome</keyword>
<dbReference type="InterPro" id="IPR033932">
    <property type="entry name" value="YtcJ-like"/>
</dbReference>
<name>A0A934TMQ7_9RHOB</name>
<protein>
    <submittedName>
        <fullName evidence="2">Amidohydrolase</fullName>
    </submittedName>
</protein>
<dbReference type="PANTHER" id="PTHR22642:SF2">
    <property type="entry name" value="PROTEIN LONG AFTER FAR-RED 3"/>
    <property type="match status" value="1"/>
</dbReference>
<evidence type="ECO:0000313" key="3">
    <source>
        <dbReference type="Proteomes" id="UP000706333"/>
    </source>
</evidence>
<reference evidence="2" key="2">
    <citation type="journal article" date="2020" name="Microorganisms">
        <title>Osmotic Adaptation and Compatible Solute Biosynthesis of Phototrophic Bacteria as Revealed from Genome Analyses.</title>
        <authorList>
            <person name="Imhoff J.F."/>
            <person name="Rahn T."/>
            <person name="Kunzel S."/>
            <person name="Keller A."/>
            <person name="Neulinger S.C."/>
        </authorList>
    </citation>
    <scope>NUCLEOTIDE SEQUENCE</scope>
    <source>
        <strain evidence="2">LMG 28126</strain>
    </source>
</reference>
<dbReference type="Gene3D" id="3.10.310.70">
    <property type="match status" value="1"/>
</dbReference>
<dbReference type="InterPro" id="IPR013108">
    <property type="entry name" value="Amidohydro_3"/>
</dbReference>
<dbReference type="CDD" id="cd01300">
    <property type="entry name" value="YtcJ_like"/>
    <property type="match status" value="1"/>
</dbReference>
<dbReference type="Gene3D" id="3.20.20.140">
    <property type="entry name" value="Metal-dependent hydrolases"/>
    <property type="match status" value="1"/>
</dbReference>
<dbReference type="AlphaFoldDB" id="A0A934TMQ7"/>
<evidence type="ECO:0000313" key="2">
    <source>
        <dbReference type="EMBL" id="MBK5928630.1"/>
    </source>
</evidence>
<accession>A0A934TMQ7</accession>
<dbReference type="EMBL" id="NHSD01000316">
    <property type="protein sequence ID" value="MBK5928630.1"/>
    <property type="molecule type" value="Genomic_DNA"/>
</dbReference>